<evidence type="ECO:0000313" key="13">
    <source>
        <dbReference type="EMBL" id="KAF8788967.1"/>
    </source>
</evidence>
<evidence type="ECO:0000259" key="11">
    <source>
        <dbReference type="PROSITE" id="PS50893"/>
    </source>
</evidence>
<feature type="domain" description="ABC transporter" evidence="11">
    <location>
        <begin position="93"/>
        <end position="320"/>
    </location>
</feature>
<dbReference type="InterPro" id="IPR050173">
    <property type="entry name" value="ABC_transporter_C-like"/>
</dbReference>
<evidence type="ECO:0000256" key="4">
    <source>
        <dbReference type="ARBA" id="ARBA00022692"/>
    </source>
</evidence>
<reference evidence="13" key="1">
    <citation type="journal article" date="2020" name="bioRxiv">
        <title>Chromosome-level reference genome of the European wasp spider Argiope bruennichi: a resource for studies on range expansion and evolutionary adaptation.</title>
        <authorList>
            <person name="Sheffer M.M."/>
            <person name="Hoppe A."/>
            <person name="Krehenwinkel H."/>
            <person name="Uhl G."/>
            <person name="Kuss A.W."/>
            <person name="Jensen L."/>
            <person name="Jensen C."/>
            <person name="Gillespie R.G."/>
            <person name="Hoff K.J."/>
            <person name="Prost S."/>
        </authorList>
    </citation>
    <scope>NUCLEOTIDE SEQUENCE</scope>
</reference>
<feature type="domain" description="ABC transmembrane type-1" evidence="12">
    <location>
        <begin position="383"/>
        <end position="603"/>
    </location>
</feature>
<dbReference type="InterPro" id="IPR003439">
    <property type="entry name" value="ABC_transporter-like_ATP-bd"/>
</dbReference>
<feature type="transmembrane region" description="Helical" evidence="10">
    <location>
        <begin position="550"/>
        <end position="568"/>
    </location>
</feature>
<dbReference type="Pfam" id="PF00005">
    <property type="entry name" value="ABC_tran"/>
    <property type="match status" value="2"/>
</dbReference>
<gene>
    <name evidence="13" type="ORF">HNY73_006951</name>
</gene>
<evidence type="ECO:0000256" key="10">
    <source>
        <dbReference type="SAM" id="Phobius"/>
    </source>
</evidence>
<feature type="transmembrane region" description="Helical" evidence="10">
    <location>
        <begin position="437"/>
        <end position="455"/>
    </location>
</feature>
<comment type="subcellular location">
    <subcellularLocation>
        <location evidence="1">Cell membrane</location>
        <topology evidence="1">Multi-pass membrane protein</topology>
    </subcellularLocation>
</comment>
<keyword evidence="8 10" id="KW-0472">Membrane</keyword>
<dbReference type="GO" id="GO:0005524">
    <property type="term" value="F:ATP binding"/>
    <property type="evidence" value="ECO:0007669"/>
    <property type="project" value="UniProtKB-KW"/>
</dbReference>
<keyword evidence="4 10" id="KW-0812">Transmembrane</keyword>
<proteinExistence type="predicted"/>
<keyword evidence="5" id="KW-0547">Nucleotide-binding</keyword>
<dbReference type="InterPro" id="IPR044726">
    <property type="entry name" value="ABCC_6TM_D2"/>
</dbReference>
<dbReference type="PROSITE" id="PS50929">
    <property type="entry name" value="ABC_TM1F"/>
    <property type="match status" value="1"/>
</dbReference>
<evidence type="ECO:0000256" key="7">
    <source>
        <dbReference type="ARBA" id="ARBA00022989"/>
    </source>
</evidence>
<name>A0A8T0FCG6_ARGBR</name>
<evidence type="ECO:0000256" key="5">
    <source>
        <dbReference type="ARBA" id="ARBA00022741"/>
    </source>
</evidence>
<dbReference type="GO" id="GO:0005886">
    <property type="term" value="C:plasma membrane"/>
    <property type="evidence" value="ECO:0007669"/>
    <property type="project" value="UniProtKB-SubCell"/>
</dbReference>
<keyword evidence="3" id="KW-1003">Cell membrane</keyword>
<evidence type="ECO:0000259" key="12">
    <source>
        <dbReference type="PROSITE" id="PS50929"/>
    </source>
</evidence>
<dbReference type="GO" id="GO:0016887">
    <property type="term" value="F:ATP hydrolysis activity"/>
    <property type="evidence" value="ECO:0007669"/>
    <property type="project" value="InterPro"/>
</dbReference>
<keyword evidence="14" id="KW-1185">Reference proteome</keyword>
<evidence type="ECO:0000256" key="6">
    <source>
        <dbReference type="ARBA" id="ARBA00022840"/>
    </source>
</evidence>
<keyword evidence="2" id="KW-0813">Transport</keyword>
<accession>A0A8T0FCG6</accession>
<dbReference type="Gene3D" id="1.20.1560.10">
    <property type="entry name" value="ABC transporter type 1, transmembrane domain"/>
    <property type="match status" value="1"/>
</dbReference>
<keyword evidence="6" id="KW-0067">ATP-binding</keyword>
<dbReference type="CDD" id="cd18580">
    <property type="entry name" value="ABC_6TM_ABCC_D2"/>
    <property type="match status" value="1"/>
</dbReference>
<keyword evidence="9" id="KW-0325">Glycoprotein</keyword>
<organism evidence="13 14">
    <name type="scientific">Argiope bruennichi</name>
    <name type="common">Wasp spider</name>
    <name type="synonym">Aranea bruennichi</name>
    <dbReference type="NCBI Taxonomy" id="94029"/>
    <lineage>
        <taxon>Eukaryota</taxon>
        <taxon>Metazoa</taxon>
        <taxon>Ecdysozoa</taxon>
        <taxon>Arthropoda</taxon>
        <taxon>Chelicerata</taxon>
        <taxon>Arachnida</taxon>
        <taxon>Araneae</taxon>
        <taxon>Araneomorphae</taxon>
        <taxon>Entelegynae</taxon>
        <taxon>Araneoidea</taxon>
        <taxon>Araneidae</taxon>
        <taxon>Argiope</taxon>
    </lineage>
</organism>
<dbReference type="InterPro" id="IPR027417">
    <property type="entry name" value="P-loop_NTPase"/>
</dbReference>
<dbReference type="InterPro" id="IPR036640">
    <property type="entry name" value="ABC1_TM_sf"/>
</dbReference>
<dbReference type="AlphaFoldDB" id="A0A8T0FCG6"/>
<keyword evidence="7 10" id="KW-1133">Transmembrane helix</keyword>
<dbReference type="PANTHER" id="PTHR24223">
    <property type="entry name" value="ATP-BINDING CASSETTE SUB-FAMILY C"/>
    <property type="match status" value="1"/>
</dbReference>
<sequence length="881" mass="99797">MLVDNVILSKFYLQLITYFLNYAVFGEEVLNPGAGFGILIVCNLLASSAYTNGILSEKFSQGRESFIRVIDFLLGEQIDESVVDDEADIGNAIEIENGTFQWDKESDPTLHEISISVPPGCLAAVVGPAEAGKSALFSAIIGDMHSSAEGVVRRMKGKRLAYVAEDPWTPNTTIRKEILFGRTMDEEKYEAILKLCGLHLDLQSFPDGDLTNIGILANRLTEEQLQRVCLARALYQDADIYLLDDPFHLFNSEDREQLFHQVLGPNGFLKERTRIHSTHDHSLLPEFDKIFFMSEGRIIETGSFQELIAKNGDFAKWMKENQDNPETTRNEVLNAYLRINASSEEVDVKEDYDDETVEINGCLGLIRGKKKPVGFILITVFGFGSFMAKRFAVNFHKSMLRSVLRAPMSFFNTTSLNTIVKRFRDDLKIVDDHMPNVLLMTFMLMVGIFGSSIVITAIHPFFFIVLTALCILCFFLIRFYMTCKRRFQALHNQTYHRVYQSSIDSLVAGMTIRTHRCQDEFARFHDEVTDSNSRVILASEQLDRWFDIRLQFLANVVVFATALLSVAYKSSLSPAHVGLTMFYAISLSNKLVSLIPIVVAVTEETMASLHRIREYSNITPEDSSVKERDPFCPIDWLDRGHVAFQDYSVKRKQGDGFLLQGINIEFLPGEKVAIVGGKESGKDLLAYGLFRTVEPESGKIFIDGIDITMIGLQELRSKIAFIPKNPVMLDGSIRFNLDPLEEYSDSDLWKAIERAHLKDYVTSLEGRLDFLILKEEEGLSDGRKQQLSLARALLKDSKILVWNEDPSPKYMEEDDLIRNIIMNELPACTVITVCHRLYTIQNYDRVLVMEDGKIVEEATPVALFSNELSPFYKLCKAMAMV</sequence>
<evidence type="ECO:0000256" key="1">
    <source>
        <dbReference type="ARBA" id="ARBA00004651"/>
    </source>
</evidence>
<dbReference type="InterPro" id="IPR011527">
    <property type="entry name" value="ABC1_TM_dom"/>
</dbReference>
<evidence type="ECO:0000256" key="8">
    <source>
        <dbReference type="ARBA" id="ARBA00023136"/>
    </source>
</evidence>
<dbReference type="GO" id="GO:0140359">
    <property type="term" value="F:ABC-type transporter activity"/>
    <property type="evidence" value="ECO:0007669"/>
    <property type="project" value="InterPro"/>
</dbReference>
<reference evidence="13" key="2">
    <citation type="submission" date="2020-06" db="EMBL/GenBank/DDBJ databases">
        <authorList>
            <person name="Sheffer M."/>
        </authorList>
    </citation>
    <scope>NUCLEOTIDE SEQUENCE</scope>
</reference>
<dbReference type="SUPFAM" id="SSF52540">
    <property type="entry name" value="P-loop containing nucleoside triphosphate hydrolases"/>
    <property type="match status" value="2"/>
</dbReference>
<feature type="transmembrane region" description="Helical" evidence="10">
    <location>
        <begin position="580"/>
        <end position="601"/>
    </location>
</feature>
<protein>
    <submittedName>
        <fullName evidence="13">Canalicular multispecific organic anion transporter 1 like protein</fullName>
    </submittedName>
</protein>
<evidence type="ECO:0000256" key="2">
    <source>
        <dbReference type="ARBA" id="ARBA00022448"/>
    </source>
</evidence>
<dbReference type="FunFam" id="3.40.50.300:FF:002145">
    <property type="entry name" value="ABC transporter (MsbA subfamily)"/>
    <property type="match status" value="1"/>
</dbReference>
<dbReference type="Pfam" id="PF00664">
    <property type="entry name" value="ABC_membrane"/>
    <property type="match status" value="1"/>
</dbReference>
<dbReference type="Gene3D" id="3.40.50.300">
    <property type="entry name" value="P-loop containing nucleotide triphosphate hydrolases"/>
    <property type="match status" value="2"/>
</dbReference>
<feature type="transmembrane region" description="Helical" evidence="10">
    <location>
        <begin position="461"/>
        <end position="481"/>
    </location>
</feature>
<dbReference type="SUPFAM" id="SSF90123">
    <property type="entry name" value="ABC transporter transmembrane region"/>
    <property type="match status" value="1"/>
</dbReference>
<dbReference type="PROSITE" id="PS50893">
    <property type="entry name" value="ABC_TRANSPORTER_2"/>
    <property type="match status" value="2"/>
</dbReference>
<evidence type="ECO:0000256" key="9">
    <source>
        <dbReference type="ARBA" id="ARBA00023180"/>
    </source>
</evidence>
<feature type="transmembrane region" description="Helical" evidence="10">
    <location>
        <begin position="373"/>
        <end position="392"/>
    </location>
</feature>
<evidence type="ECO:0000313" key="14">
    <source>
        <dbReference type="Proteomes" id="UP000807504"/>
    </source>
</evidence>
<dbReference type="Proteomes" id="UP000807504">
    <property type="component" value="Unassembled WGS sequence"/>
</dbReference>
<dbReference type="EMBL" id="JABXBU010000012">
    <property type="protein sequence ID" value="KAF8788967.1"/>
    <property type="molecule type" value="Genomic_DNA"/>
</dbReference>
<evidence type="ECO:0000256" key="3">
    <source>
        <dbReference type="ARBA" id="ARBA00022475"/>
    </source>
</evidence>
<feature type="domain" description="ABC transporter" evidence="11">
    <location>
        <begin position="644"/>
        <end position="876"/>
    </location>
</feature>
<comment type="caution">
    <text evidence="13">The sequence shown here is derived from an EMBL/GenBank/DDBJ whole genome shotgun (WGS) entry which is preliminary data.</text>
</comment>